<evidence type="ECO:0000313" key="2">
    <source>
        <dbReference type="EMBL" id="KAF2687811.1"/>
    </source>
</evidence>
<dbReference type="PANTHER" id="PTHR42047:SF1">
    <property type="entry name" value="PROTEIN, PUTATIVE (AFU_ORTHOLOGUE AFUA_6G03560)-RELATED"/>
    <property type="match status" value="1"/>
</dbReference>
<dbReference type="AlphaFoldDB" id="A0A6G1JC68"/>
<organism evidence="2 3">
    <name type="scientific">Lentithecium fluviatile CBS 122367</name>
    <dbReference type="NCBI Taxonomy" id="1168545"/>
    <lineage>
        <taxon>Eukaryota</taxon>
        <taxon>Fungi</taxon>
        <taxon>Dikarya</taxon>
        <taxon>Ascomycota</taxon>
        <taxon>Pezizomycotina</taxon>
        <taxon>Dothideomycetes</taxon>
        <taxon>Pleosporomycetidae</taxon>
        <taxon>Pleosporales</taxon>
        <taxon>Massarineae</taxon>
        <taxon>Lentitheciaceae</taxon>
        <taxon>Lentithecium</taxon>
    </lineage>
</organism>
<keyword evidence="1" id="KW-0732">Signal</keyword>
<dbReference type="EMBL" id="MU005574">
    <property type="protein sequence ID" value="KAF2687811.1"/>
    <property type="molecule type" value="Genomic_DNA"/>
</dbReference>
<dbReference type="OrthoDB" id="5430620at2759"/>
<dbReference type="Proteomes" id="UP000799291">
    <property type="component" value="Unassembled WGS sequence"/>
</dbReference>
<dbReference type="InterPro" id="IPR052820">
    <property type="entry name" value="PhiA_domain"/>
</dbReference>
<gene>
    <name evidence="2" type="ORF">K458DRAFT_294210</name>
</gene>
<evidence type="ECO:0008006" key="4">
    <source>
        <dbReference type="Google" id="ProtNLM"/>
    </source>
</evidence>
<name>A0A6G1JC68_9PLEO</name>
<evidence type="ECO:0000256" key="1">
    <source>
        <dbReference type="SAM" id="SignalP"/>
    </source>
</evidence>
<reference evidence="2" key="1">
    <citation type="journal article" date="2020" name="Stud. Mycol.">
        <title>101 Dothideomycetes genomes: a test case for predicting lifestyles and emergence of pathogens.</title>
        <authorList>
            <person name="Haridas S."/>
            <person name="Albert R."/>
            <person name="Binder M."/>
            <person name="Bloem J."/>
            <person name="Labutti K."/>
            <person name="Salamov A."/>
            <person name="Andreopoulos B."/>
            <person name="Baker S."/>
            <person name="Barry K."/>
            <person name="Bills G."/>
            <person name="Bluhm B."/>
            <person name="Cannon C."/>
            <person name="Castanera R."/>
            <person name="Culley D."/>
            <person name="Daum C."/>
            <person name="Ezra D."/>
            <person name="Gonzalez J."/>
            <person name="Henrissat B."/>
            <person name="Kuo A."/>
            <person name="Liang C."/>
            <person name="Lipzen A."/>
            <person name="Lutzoni F."/>
            <person name="Magnuson J."/>
            <person name="Mondo S."/>
            <person name="Nolan M."/>
            <person name="Ohm R."/>
            <person name="Pangilinan J."/>
            <person name="Park H.-J."/>
            <person name="Ramirez L."/>
            <person name="Alfaro M."/>
            <person name="Sun H."/>
            <person name="Tritt A."/>
            <person name="Yoshinaga Y."/>
            <person name="Zwiers L.-H."/>
            <person name="Turgeon B."/>
            <person name="Goodwin S."/>
            <person name="Spatafora J."/>
            <person name="Crous P."/>
            <person name="Grigoriev I."/>
        </authorList>
    </citation>
    <scope>NUCLEOTIDE SEQUENCE</scope>
    <source>
        <strain evidence="2">CBS 122367</strain>
    </source>
</reference>
<protein>
    <recommendedName>
        <fullName evidence="4">IgE-binding protein</fullName>
    </recommendedName>
</protein>
<feature type="signal peptide" evidence="1">
    <location>
        <begin position="1"/>
        <end position="16"/>
    </location>
</feature>
<sequence length="179" mass="18783">MKTAITFTSLIASTLAEGYFGVMATRSASPIHFLPLNANGGKFYLGGTPSSFCPPQVGDVCKAYPGNSTVLAGGDGTLGLAVIVPGGQRAYIAPDGSMSYTVPHSAYIPEGSIVDGWTKEEGEAYGWLRYKDGLIACPPAEESKPWPVFGQRSNVTLSPDCLGFSALAFNSTKAGAWEY</sequence>
<feature type="chain" id="PRO_5026083287" description="IgE-binding protein" evidence="1">
    <location>
        <begin position="17"/>
        <end position="179"/>
    </location>
</feature>
<keyword evidence="3" id="KW-1185">Reference proteome</keyword>
<evidence type="ECO:0000313" key="3">
    <source>
        <dbReference type="Proteomes" id="UP000799291"/>
    </source>
</evidence>
<dbReference type="PANTHER" id="PTHR42047">
    <property type="entry name" value="PROTEIN, PUTATIVE (AFU_ORTHOLOGUE AFUA_6G03560)-RELATED"/>
    <property type="match status" value="1"/>
</dbReference>
<accession>A0A6G1JC68</accession>
<proteinExistence type="predicted"/>